<gene>
    <name evidence="3" type="primary">ausA</name>
    <name evidence="3" type="ORF">DIS24_g3331</name>
</gene>
<dbReference type="Pfam" id="PF07859">
    <property type="entry name" value="Abhydrolase_3"/>
    <property type="match status" value="1"/>
</dbReference>
<dbReference type="InterPro" id="IPR013094">
    <property type="entry name" value="AB_hydrolase_3"/>
</dbReference>
<evidence type="ECO:0000259" key="2">
    <source>
        <dbReference type="Pfam" id="PF07859"/>
    </source>
</evidence>
<dbReference type="InterPro" id="IPR050300">
    <property type="entry name" value="GDXG_lipolytic_enzyme"/>
</dbReference>
<proteinExistence type="predicted"/>
<accession>A0AA39YYZ0</accession>
<comment type="caution">
    <text evidence="3">The sequence shown here is derived from an EMBL/GenBank/DDBJ whole genome shotgun (WGS) entry which is preliminary data.</text>
</comment>
<organism evidence="3 4">
    <name type="scientific">Lasiodiplodia hormozganensis</name>
    <dbReference type="NCBI Taxonomy" id="869390"/>
    <lineage>
        <taxon>Eukaryota</taxon>
        <taxon>Fungi</taxon>
        <taxon>Dikarya</taxon>
        <taxon>Ascomycota</taxon>
        <taxon>Pezizomycotina</taxon>
        <taxon>Dothideomycetes</taxon>
        <taxon>Dothideomycetes incertae sedis</taxon>
        <taxon>Botryosphaeriales</taxon>
        <taxon>Botryosphaeriaceae</taxon>
        <taxon>Lasiodiplodia</taxon>
    </lineage>
</organism>
<dbReference type="PANTHER" id="PTHR48081">
    <property type="entry name" value="AB HYDROLASE SUPERFAMILY PROTEIN C4A8.06C"/>
    <property type="match status" value="1"/>
</dbReference>
<dbReference type="AlphaFoldDB" id="A0AA39YYZ0"/>
<dbReference type="GO" id="GO:0016787">
    <property type="term" value="F:hydrolase activity"/>
    <property type="evidence" value="ECO:0007669"/>
    <property type="project" value="UniProtKB-KW"/>
</dbReference>
<protein>
    <submittedName>
        <fullName evidence="3">Non-reducing polyketide synthase ausA</fullName>
    </submittedName>
</protein>
<keyword evidence="4" id="KW-1185">Reference proteome</keyword>
<reference evidence="3" key="1">
    <citation type="submission" date="2023-06" db="EMBL/GenBank/DDBJ databases">
        <title>Multi-omics analyses reveal the molecular pathogenesis toolkit of Lasiodiplodia hormozganensis, a cross-kingdom pathogen.</title>
        <authorList>
            <person name="Felix C."/>
            <person name="Meneses R."/>
            <person name="Goncalves M.F.M."/>
            <person name="Tilleman L."/>
            <person name="Duarte A.S."/>
            <person name="Jorrin-Novo J.V."/>
            <person name="Van De Peer Y."/>
            <person name="Deforce D."/>
            <person name="Van Nieuwerburgh F."/>
            <person name="Esteves A.C."/>
            <person name="Alves A."/>
        </authorList>
    </citation>
    <scope>NUCLEOTIDE SEQUENCE</scope>
    <source>
        <strain evidence="3">CBS 339.90</strain>
    </source>
</reference>
<evidence type="ECO:0000313" key="3">
    <source>
        <dbReference type="EMBL" id="KAK0660255.1"/>
    </source>
</evidence>
<dbReference type="Proteomes" id="UP001175001">
    <property type="component" value="Unassembled WGS sequence"/>
</dbReference>
<dbReference type="InterPro" id="IPR029058">
    <property type="entry name" value="AB_hydrolase_fold"/>
</dbReference>
<feature type="domain" description="Alpha/beta hydrolase fold-3" evidence="2">
    <location>
        <begin position="35"/>
        <end position="133"/>
    </location>
</feature>
<evidence type="ECO:0000313" key="4">
    <source>
        <dbReference type="Proteomes" id="UP001175001"/>
    </source>
</evidence>
<dbReference type="SUPFAM" id="SSF53474">
    <property type="entry name" value="alpha/beta-Hydrolases"/>
    <property type="match status" value="1"/>
</dbReference>
<dbReference type="EMBL" id="JAUJDW010000011">
    <property type="protein sequence ID" value="KAK0660255.1"/>
    <property type="molecule type" value="Genomic_DNA"/>
</dbReference>
<sequence>MPTLTLHYKQDPSAGPIPAEIHYSSTTATAPKPIILIFHAGGFAAGSTALIPRTQIKYLTETLDTIVVAPAYRLCPQVSLRDGPLADARDCLAWARSTEFAAALQREGVPVVADAERIGVMGHSAGGMLALELGNEPHPPAAILDFYGIKYLADPFWTAPLAAFAAVPDAPAALRKQVFDGAVPVASPPMFVDGKPDLQSPRSAWMIHALKHGTWFRACVEGGDGGDGEEEGLISEETLAALEPTRGFGAAGARFPPTCFVHGTEDVFAPFALAERAEREARAKGVVEVEFVRVPGAGHVFDIGLAEEDELFKGPVVTALKWFVERIGRSQG</sequence>
<dbReference type="Gene3D" id="3.40.50.1820">
    <property type="entry name" value="alpha/beta hydrolase"/>
    <property type="match status" value="1"/>
</dbReference>
<dbReference type="PANTHER" id="PTHR48081:SF3">
    <property type="entry name" value="ALPHA_BETA HYDROLASE FOLD-3 DOMAIN-CONTAINING PROTEIN"/>
    <property type="match status" value="1"/>
</dbReference>
<evidence type="ECO:0000256" key="1">
    <source>
        <dbReference type="ARBA" id="ARBA00022801"/>
    </source>
</evidence>
<keyword evidence="1" id="KW-0378">Hydrolase</keyword>
<name>A0AA39YYZ0_9PEZI</name>